<evidence type="ECO:0000313" key="7">
    <source>
        <dbReference type="Proteomes" id="UP000293433"/>
    </source>
</evidence>
<reference evidence="6 7" key="1">
    <citation type="submission" date="2019-02" db="EMBL/GenBank/DDBJ databases">
        <title>Genomic Encyclopedia of Type Strains, Phase IV (KMG-IV): sequencing the most valuable type-strain genomes for metagenomic binning, comparative biology and taxonomic classification.</title>
        <authorList>
            <person name="Goeker M."/>
        </authorList>
    </citation>
    <scope>NUCLEOTIDE SEQUENCE [LARGE SCALE GENOMIC DNA]</scope>
    <source>
        <strain evidence="6 7">DSM 10617</strain>
    </source>
</reference>
<dbReference type="GO" id="GO:0012505">
    <property type="term" value="C:endomembrane system"/>
    <property type="evidence" value="ECO:0007669"/>
    <property type="project" value="UniProtKB-SubCell"/>
</dbReference>
<dbReference type="Gene3D" id="1.20.120.1630">
    <property type="match status" value="1"/>
</dbReference>
<evidence type="ECO:0000256" key="2">
    <source>
        <dbReference type="ARBA" id="ARBA00022692"/>
    </source>
</evidence>
<gene>
    <name evidence="6" type="ORF">EV685_4060</name>
</gene>
<protein>
    <submittedName>
        <fullName evidence="6">Protein-S-isoprenylcysteine O-methyltransferase Ste14</fullName>
    </submittedName>
</protein>
<evidence type="ECO:0000256" key="5">
    <source>
        <dbReference type="SAM" id="Phobius"/>
    </source>
</evidence>
<feature type="transmembrane region" description="Helical" evidence="5">
    <location>
        <begin position="39"/>
        <end position="61"/>
    </location>
</feature>
<keyword evidence="6" id="KW-0489">Methyltransferase</keyword>
<dbReference type="PANTHER" id="PTHR12714:SF24">
    <property type="entry name" value="SLR1182 PROTEIN"/>
    <property type="match status" value="1"/>
</dbReference>
<keyword evidence="3 5" id="KW-1133">Transmembrane helix</keyword>
<dbReference type="Pfam" id="PF04191">
    <property type="entry name" value="PEMT"/>
    <property type="match status" value="1"/>
</dbReference>
<proteinExistence type="predicted"/>
<keyword evidence="2 5" id="KW-0812">Transmembrane</keyword>
<evidence type="ECO:0000256" key="4">
    <source>
        <dbReference type="ARBA" id="ARBA00023136"/>
    </source>
</evidence>
<comment type="subcellular location">
    <subcellularLocation>
        <location evidence="1">Endomembrane system</location>
        <topology evidence="1">Multi-pass membrane protein</topology>
    </subcellularLocation>
</comment>
<dbReference type="AlphaFoldDB" id="A0A4V2EUW7"/>
<feature type="transmembrane region" description="Helical" evidence="5">
    <location>
        <begin position="12"/>
        <end position="33"/>
    </location>
</feature>
<dbReference type="EMBL" id="SGWV01000015">
    <property type="protein sequence ID" value="RZS46643.1"/>
    <property type="molecule type" value="Genomic_DNA"/>
</dbReference>
<comment type="caution">
    <text evidence="6">The sequence shown here is derived from an EMBL/GenBank/DDBJ whole genome shotgun (WGS) entry which is preliminary data.</text>
</comment>
<name>A0A4V2EUW7_9BURK</name>
<dbReference type="InterPro" id="IPR007318">
    <property type="entry name" value="Phopholipid_MeTrfase"/>
</dbReference>
<evidence type="ECO:0000256" key="1">
    <source>
        <dbReference type="ARBA" id="ARBA00004127"/>
    </source>
</evidence>
<organism evidence="6 7">
    <name type="scientific">Sphaerotilus mobilis</name>
    <dbReference type="NCBI Taxonomy" id="47994"/>
    <lineage>
        <taxon>Bacteria</taxon>
        <taxon>Pseudomonadati</taxon>
        <taxon>Pseudomonadota</taxon>
        <taxon>Betaproteobacteria</taxon>
        <taxon>Burkholderiales</taxon>
        <taxon>Sphaerotilaceae</taxon>
        <taxon>Sphaerotilus</taxon>
    </lineage>
</organism>
<dbReference type="GO" id="GO:0008168">
    <property type="term" value="F:methyltransferase activity"/>
    <property type="evidence" value="ECO:0007669"/>
    <property type="project" value="UniProtKB-KW"/>
</dbReference>
<dbReference type="RefSeq" id="WP_130483875.1">
    <property type="nucleotide sequence ID" value="NZ_SGWV01000015.1"/>
</dbReference>
<evidence type="ECO:0000256" key="3">
    <source>
        <dbReference type="ARBA" id="ARBA00022989"/>
    </source>
</evidence>
<accession>A0A4V2EUW7</accession>
<dbReference type="OrthoDB" id="9811969at2"/>
<dbReference type="PANTHER" id="PTHR12714">
    <property type="entry name" value="PROTEIN-S ISOPRENYLCYSTEINE O-METHYLTRANSFERASE"/>
    <property type="match status" value="1"/>
</dbReference>
<dbReference type="GO" id="GO:0032259">
    <property type="term" value="P:methylation"/>
    <property type="evidence" value="ECO:0007669"/>
    <property type="project" value="UniProtKB-KW"/>
</dbReference>
<keyword evidence="4 5" id="KW-0472">Membrane</keyword>
<keyword evidence="6" id="KW-0808">Transferase</keyword>
<sequence>MTRLELKIPPPLVGALVALGMWALSALGPSLGLLPGLRVVVVALLVLAGLTFDVLGLLAFLGAHTTINPLRPERSSALVTGGIYRVTRNPMYVGMALLLTAWAVHLGGLWAWLGPVAFVLYITRFQIQPEERILDGLFGDEYRAWCARVRRWL</sequence>
<feature type="transmembrane region" description="Helical" evidence="5">
    <location>
        <begin position="92"/>
        <end position="113"/>
    </location>
</feature>
<evidence type="ECO:0000313" key="6">
    <source>
        <dbReference type="EMBL" id="RZS46643.1"/>
    </source>
</evidence>
<dbReference type="Proteomes" id="UP000293433">
    <property type="component" value="Unassembled WGS sequence"/>
</dbReference>
<keyword evidence="7" id="KW-1185">Reference proteome</keyword>